<keyword evidence="3" id="KW-1185">Reference proteome</keyword>
<protein>
    <submittedName>
        <fullName evidence="2">Uncharacterized protein</fullName>
    </submittedName>
</protein>
<organism evidence="2 3">
    <name type="scientific">Pseudonocardia dioxanivorans (strain ATCC 55486 / DSM 44775 / JCM 13855 / CB1190)</name>
    <dbReference type="NCBI Taxonomy" id="675635"/>
    <lineage>
        <taxon>Bacteria</taxon>
        <taxon>Bacillati</taxon>
        <taxon>Actinomycetota</taxon>
        <taxon>Actinomycetes</taxon>
        <taxon>Pseudonocardiales</taxon>
        <taxon>Pseudonocardiaceae</taxon>
        <taxon>Pseudonocardia</taxon>
    </lineage>
</organism>
<feature type="compositionally biased region" description="Basic and acidic residues" evidence="1">
    <location>
        <begin position="165"/>
        <end position="185"/>
    </location>
</feature>
<dbReference type="EMBL" id="CP002593">
    <property type="protein sequence ID" value="AEA25788.1"/>
    <property type="molecule type" value="Genomic_DNA"/>
</dbReference>
<feature type="compositionally biased region" description="Gly residues" evidence="1">
    <location>
        <begin position="7"/>
        <end position="16"/>
    </location>
</feature>
<gene>
    <name evidence="2" type="ordered locus">Psed_3617</name>
</gene>
<dbReference type="HOGENOM" id="CLU_715466_0_0_11"/>
<dbReference type="STRING" id="675635.Psed_3617"/>
<feature type="compositionally biased region" description="Basic residues" evidence="1">
    <location>
        <begin position="110"/>
        <end position="119"/>
    </location>
</feature>
<proteinExistence type="predicted"/>
<feature type="region of interest" description="Disordered" evidence="1">
    <location>
        <begin position="1"/>
        <end position="145"/>
    </location>
</feature>
<evidence type="ECO:0000256" key="1">
    <source>
        <dbReference type="SAM" id="MobiDB-lite"/>
    </source>
</evidence>
<evidence type="ECO:0000313" key="2">
    <source>
        <dbReference type="EMBL" id="AEA25788.1"/>
    </source>
</evidence>
<feature type="compositionally biased region" description="Low complexity" evidence="1">
    <location>
        <begin position="264"/>
        <end position="276"/>
    </location>
</feature>
<dbReference type="AlphaFoldDB" id="F4D0T6"/>
<evidence type="ECO:0000313" key="3">
    <source>
        <dbReference type="Proteomes" id="UP000007809"/>
    </source>
</evidence>
<dbReference type="KEGG" id="pdx:Psed_3617"/>
<dbReference type="Proteomes" id="UP000007809">
    <property type="component" value="Chromosome"/>
</dbReference>
<sequence length="386" mass="41162">MRRRGPRGGGTGGGGPRSWRPRRLGARRCALSSGRGRCPAGGDRCAHREGAPQESRRPGCGAGCGPRAHDRRPWLPRRAGGGRRTPLPASLRVGPDRARQPGASRDPVRRARRRCRGRRRDGGSARPRAGGPGCGPRRGPRPCRAGGVVPAAGACRSLCSARSTVEARPEPAARRRRRASGDRTRCRAPWHGCRLPGARSAPELRRSARPAVRSPARSSEERPVGRHRPTRRAPVARSVADPGPCRARAAPGRSHRGPPDPRPCRSGAPGSRSRPSPGRRRRRPVGRRGGGRRRNGYRPGGRRPAVPPAAAGAVEEVGSERSAPAVSPLRTARWSTTGRAGARSRTDREVNGRCRQGGAHVDGRSPECSHRFGTAPSDGTGFGDAW</sequence>
<feature type="compositionally biased region" description="Basic and acidic residues" evidence="1">
    <location>
        <begin position="44"/>
        <end position="57"/>
    </location>
</feature>
<feature type="compositionally biased region" description="Basic residues" evidence="1">
    <location>
        <begin position="277"/>
        <end position="296"/>
    </location>
</feature>
<accession>F4D0T6</accession>
<name>F4D0T6_PSEUX</name>
<feature type="compositionally biased region" description="Low complexity" evidence="1">
    <location>
        <begin position="302"/>
        <end position="316"/>
    </location>
</feature>
<reference evidence="2 3" key="1">
    <citation type="journal article" date="2011" name="J. Bacteriol.">
        <title>Genome sequence of the 1,4-dioxane-degrading Pseudonocardia dioxanivorans strain CB1190.</title>
        <authorList>
            <person name="Sales C.M."/>
            <person name="Mahendra S."/>
            <person name="Grostern A."/>
            <person name="Parales R.E."/>
            <person name="Goodwin L.A."/>
            <person name="Woyke T."/>
            <person name="Nolan M."/>
            <person name="Lapidus A."/>
            <person name="Chertkov O."/>
            <person name="Ovchinnikova G."/>
            <person name="Sczyrba A."/>
            <person name="Alvarez-Cohen L."/>
        </authorList>
    </citation>
    <scope>NUCLEOTIDE SEQUENCE [LARGE SCALE GENOMIC DNA]</scope>
    <source>
        <strain evidence="3">ATCC 55486 / DSM 44775 / JCM 13855 / CB1190</strain>
    </source>
</reference>
<feature type="compositionally biased region" description="Basic and acidic residues" evidence="1">
    <location>
        <begin position="361"/>
        <end position="370"/>
    </location>
</feature>
<feature type="region of interest" description="Disordered" evidence="1">
    <location>
        <begin position="161"/>
        <end position="386"/>
    </location>
</feature>